<dbReference type="GO" id="GO:0030145">
    <property type="term" value="F:manganese ion binding"/>
    <property type="evidence" value="ECO:0007669"/>
    <property type="project" value="UniProtKB-UniRule"/>
</dbReference>
<dbReference type="NCBIfam" id="NF000594">
    <property type="entry name" value="PRK00015.1-1"/>
    <property type="match status" value="1"/>
</dbReference>
<dbReference type="CDD" id="cd07182">
    <property type="entry name" value="RNase_HII_bacteria_HII_like"/>
    <property type="match status" value="1"/>
</dbReference>
<keyword evidence="9 14" id="KW-0540">Nuclease</keyword>
<dbReference type="InterPro" id="IPR001352">
    <property type="entry name" value="RNase_HII/HIII"/>
</dbReference>
<name>A0A1L8RHP7_9ENTE</name>
<dbReference type="NCBIfam" id="NF000595">
    <property type="entry name" value="PRK00015.1-3"/>
    <property type="match status" value="1"/>
</dbReference>
<feature type="domain" description="RNase H type-2" evidence="17">
    <location>
        <begin position="58"/>
        <end position="244"/>
    </location>
</feature>
<evidence type="ECO:0000256" key="10">
    <source>
        <dbReference type="ARBA" id="ARBA00022723"/>
    </source>
</evidence>
<evidence type="ECO:0000256" key="12">
    <source>
        <dbReference type="ARBA" id="ARBA00022801"/>
    </source>
</evidence>
<dbReference type="InterPro" id="IPR022898">
    <property type="entry name" value="RNase_HII"/>
</dbReference>
<evidence type="ECO:0000256" key="16">
    <source>
        <dbReference type="RuleBase" id="RU003515"/>
    </source>
</evidence>
<evidence type="ECO:0000256" key="14">
    <source>
        <dbReference type="HAMAP-Rule" id="MF_00052"/>
    </source>
</evidence>
<evidence type="ECO:0000256" key="13">
    <source>
        <dbReference type="ARBA" id="ARBA00023211"/>
    </source>
</evidence>
<organism evidence="18 19">
    <name type="scientific">Enterococcus canis</name>
    <dbReference type="NCBI Taxonomy" id="214095"/>
    <lineage>
        <taxon>Bacteria</taxon>
        <taxon>Bacillati</taxon>
        <taxon>Bacillota</taxon>
        <taxon>Bacilli</taxon>
        <taxon>Lactobacillales</taxon>
        <taxon>Enterococcaceae</taxon>
        <taxon>Enterococcus</taxon>
    </lineage>
</organism>
<dbReference type="GO" id="GO:0006298">
    <property type="term" value="P:mismatch repair"/>
    <property type="evidence" value="ECO:0007669"/>
    <property type="project" value="TreeGrafter"/>
</dbReference>
<feature type="binding site" evidence="14 15">
    <location>
        <position position="65"/>
    </location>
    <ligand>
        <name>a divalent metal cation</name>
        <dbReference type="ChEBI" id="CHEBI:60240"/>
    </ligand>
</feature>
<dbReference type="PANTHER" id="PTHR10954:SF18">
    <property type="entry name" value="RIBONUCLEASE HII"/>
    <property type="match status" value="1"/>
</dbReference>
<dbReference type="GO" id="GO:0004523">
    <property type="term" value="F:RNA-DNA hybrid ribonuclease activity"/>
    <property type="evidence" value="ECO:0007669"/>
    <property type="project" value="UniProtKB-UniRule"/>
</dbReference>
<feature type="binding site" evidence="14 15">
    <location>
        <position position="64"/>
    </location>
    <ligand>
        <name>a divalent metal cation</name>
        <dbReference type="ChEBI" id="CHEBI:60240"/>
    </ligand>
</feature>
<evidence type="ECO:0000313" key="18">
    <source>
        <dbReference type="EMBL" id="OJG19290.1"/>
    </source>
</evidence>
<protein>
    <recommendedName>
        <fullName evidence="7 14">Ribonuclease HII</fullName>
        <shortName evidence="14">RNase HII</shortName>
        <ecNumber evidence="6 14">3.1.26.4</ecNumber>
    </recommendedName>
</protein>
<evidence type="ECO:0000256" key="4">
    <source>
        <dbReference type="ARBA" id="ARBA00004496"/>
    </source>
</evidence>
<comment type="catalytic activity">
    <reaction evidence="1 14 15 16">
        <text>Endonucleolytic cleavage to 5'-phosphomonoester.</text>
        <dbReference type="EC" id="3.1.26.4"/>
    </reaction>
</comment>
<comment type="cofactor">
    <cofactor evidence="14 15">
        <name>Mn(2+)</name>
        <dbReference type="ChEBI" id="CHEBI:29035"/>
    </cofactor>
    <cofactor evidence="14 15">
        <name>Mg(2+)</name>
        <dbReference type="ChEBI" id="CHEBI:18420"/>
    </cofactor>
    <text evidence="14 15">Manganese or magnesium. Binds 1 divalent metal ion per monomer in the absence of substrate. May bind a second metal ion after substrate binding.</text>
</comment>
<evidence type="ECO:0000256" key="5">
    <source>
        <dbReference type="ARBA" id="ARBA00007383"/>
    </source>
</evidence>
<comment type="similarity">
    <text evidence="5 14 16">Belongs to the RNase HII family.</text>
</comment>
<reference evidence="18 19" key="1">
    <citation type="submission" date="2014-12" db="EMBL/GenBank/DDBJ databases">
        <title>Draft genome sequences of 29 type strains of Enterococci.</title>
        <authorList>
            <person name="Zhong Z."/>
            <person name="Sun Z."/>
            <person name="Liu W."/>
            <person name="Zhang W."/>
            <person name="Zhang H."/>
        </authorList>
    </citation>
    <scope>NUCLEOTIDE SEQUENCE [LARGE SCALE GENOMIC DNA]</scope>
    <source>
        <strain evidence="18 19">DSM 17029</strain>
    </source>
</reference>
<evidence type="ECO:0000256" key="3">
    <source>
        <dbReference type="ARBA" id="ARBA00004065"/>
    </source>
</evidence>
<dbReference type="EC" id="3.1.26.4" evidence="6 14"/>
<dbReference type="STRING" id="214095.RU97_GL000861"/>
<comment type="caution">
    <text evidence="18">The sequence shown here is derived from an EMBL/GenBank/DDBJ whole genome shotgun (WGS) entry which is preliminary data.</text>
</comment>
<keyword evidence="13 14" id="KW-0464">Manganese</keyword>
<keyword evidence="8 14" id="KW-0963">Cytoplasm</keyword>
<accession>A0A1L8RHP7</accession>
<evidence type="ECO:0000256" key="9">
    <source>
        <dbReference type="ARBA" id="ARBA00022722"/>
    </source>
</evidence>
<comment type="subcellular location">
    <subcellularLocation>
        <location evidence="4 14">Cytoplasm</location>
    </subcellularLocation>
</comment>
<comment type="function">
    <text evidence="3 14 16">Endonuclease that specifically degrades the RNA of RNA-DNA hybrids.</text>
</comment>
<evidence type="ECO:0000256" key="2">
    <source>
        <dbReference type="ARBA" id="ARBA00001946"/>
    </source>
</evidence>
<dbReference type="InterPro" id="IPR024567">
    <property type="entry name" value="RNase_HII/HIII_dom"/>
</dbReference>
<dbReference type="Pfam" id="PF01351">
    <property type="entry name" value="RNase_HII"/>
    <property type="match status" value="1"/>
</dbReference>
<dbReference type="GO" id="GO:0003723">
    <property type="term" value="F:RNA binding"/>
    <property type="evidence" value="ECO:0007669"/>
    <property type="project" value="UniProtKB-UniRule"/>
</dbReference>
<sequence length="244" mass="26993">MTVEPGDPFLVELAQDERKGVQAALASWQKRQEKQQARLAAFQNMLQFERDAWDKGHRFIAGIDEVGRGPLAGPVVAAAVILPEDFSVIEVNDSKQLSAAKREELYELIEAQALDIGVGIICHNQIDEINIYEATKKAMLDAIEDLSITPDHLLIDAMKLDVPMTQESLIKGDARSASIAAASIIAKVTRDRLMTEYGKLFPGYAFEKNAGYGTKEHLAGLREHGISPIHRKTFAPIKDMLKNQ</sequence>
<dbReference type="HAMAP" id="MF_00052_B">
    <property type="entry name" value="RNase_HII_B"/>
    <property type="match status" value="1"/>
</dbReference>
<dbReference type="SUPFAM" id="SSF53098">
    <property type="entry name" value="Ribonuclease H-like"/>
    <property type="match status" value="1"/>
</dbReference>
<evidence type="ECO:0000256" key="7">
    <source>
        <dbReference type="ARBA" id="ARBA00019179"/>
    </source>
</evidence>
<dbReference type="Proteomes" id="UP000181884">
    <property type="component" value="Unassembled WGS sequence"/>
</dbReference>
<dbReference type="GO" id="GO:0005737">
    <property type="term" value="C:cytoplasm"/>
    <property type="evidence" value="ECO:0007669"/>
    <property type="project" value="UniProtKB-SubCell"/>
</dbReference>
<feature type="binding site" evidence="14 15">
    <location>
        <position position="156"/>
    </location>
    <ligand>
        <name>a divalent metal cation</name>
        <dbReference type="ChEBI" id="CHEBI:60240"/>
    </ligand>
</feature>
<proteinExistence type="inferred from homology"/>
<dbReference type="PANTHER" id="PTHR10954">
    <property type="entry name" value="RIBONUCLEASE H2 SUBUNIT A"/>
    <property type="match status" value="1"/>
</dbReference>
<evidence type="ECO:0000256" key="6">
    <source>
        <dbReference type="ARBA" id="ARBA00012180"/>
    </source>
</evidence>
<keyword evidence="12 14" id="KW-0378">Hydrolase</keyword>
<dbReference type="GO" id="GO:0043137">
    <property type="term" value="P:DNA replication, removal of RNA primer"/>
    <property type="evidence" value="ECO:0007669"/>
    <property type="project" value="TreeGrafter"/>
</dbReference>
<evidence type="ECO:0000256" key="15">
    <source>
        <dbReference type="PROSITE-ProRule" id="PRU01319"/>
    </source>
</evidence>
<keyword evidence="11 14" id="KW-0255">Endonuclease</keyword>
<dbReference type="Gene3D" id="3.30.420.10">
    <property type="entry name" value="Ribonuclease H-like superfamily/Ribonuclease H"/>
    <property type="match status" value="1"/>
</dbReference>
<dbReference type="PROSITE" id="PS51975">
    <property type="entry name" value="RNASE_H_2"/>
    <property type="match status" value="1"/>
</dbReference>
<gene>
    <name evidence="14" type="primary">rnhB</name>
    <name evidence="18" type="ORF">RU97_GL000861</name>
</gene>
<dbReference type="AlphaFoldDB" id="A0A1L8RHP7"/>
<evidence type="ECO:0000256" key="1">
    <source>
        <dbReference type="ARBA" id="ARBA00000077"/>
    </source>
</evidence>
<evidence type="ECO:0000256" key="8">
    <source>
        <dbReference type="ARBA" id="ARBA00022490"/>
    </source>
</evidence>
<keyword evidence="10 14" id="KW-0479">Metal-binding</keyword>
<dbReference type="InterPro" id="IPR012337">
    <property type="entry name" value="RNaseH-like_sf"/>
</dbReference>
<evidence type="ECO:0000256" key="11">
    <source>
        <dbReference type="ARBA" id="ARBA00022759"/>
    </source>
</evidence>
<dbReference type="GO" id="GO:0032299">
    <property type="term" value="C:ribonuclease H2 complex"/>
    <property type="evidence" value="ECO:0007669"/>
    <property type="project" value="TreeGrafter"/>
</dbReference>
<dbReference type="InterPro" id="IPR036397">
    <property type="entry name" value="RNaseH_sf"/>
</dbReference>
<dbReference type="EMBL" id="JXKH01000002">
    <property type="protein sequence ID" value="OJG19290.1"/>
    <property type="molecule type" value="Genomic_DNA"/>
</dbReference>
<dbReference type="FunFam" id="3.30.420.10:FF:000006">
    <property type="entry name" value="Ribonuclease HII"/>
    <property type="match status" value="1"/>
</dbReference>
<evidence type="ECO:0000259" key="17">
    <source>
        <dbReference type="PROSITE" id="PS51975"/>
    </source>
</evidence>
<comment type="cofactor">
    <cofactor evidence="2">
        <name>Mg(2+)</name>
        <dbReference type="ChEBI" id="CHEBI:18420"/>
    </cofactor>
</comment>
<keyword evidence="19" id="KW-1185">Reference proteome</keyword>
<evidence type="ECO:0000313" key="19">
    <source>
        <dbReference type="Proteomes" id="UP000181884"/>
    </source>
</evidence>